<evidence type="ECO:0000313" key="1">
    <source>
        <dbReference type="Proteomes" id="UP000248482"/>
    </source>
</evidence>
<dbReference type="OrthoDB" id="5950777at2759"/>
<dbReference type="PANTHER" id="PTHR41161">
    <property type="entry name" value="PROTEIN NCBP2AS2"/>
    <property type="match status" value="1"/>
</dbReference>
<dbReference type="GeneID" id="111162554"/>
<gene>
    <name evidence="2" type="primary">LOC111162554</name>
</gene>
<dbReference type="InterPro" id="IPR042407">
    <property type="entry name" value="NCBP2-AS2"/>
</dbReference>
<dbReference type="PANTHER" id="PTHR41161:SF1">
    <property type="entry name" value="PROTEIN NCBP2AS2"/>
    <property type="match status" value="1"/>
</dbReference>
<dbReference type="AlphaFoldDB" id="A0A2Y9L9D0"/>
<sequence>MVLPRLLAVLQHRPQLVERLSESKRLAGSALMQAQLCRQDAARRLRALVAGPACSLGRHAAHFRDTFTEELRCGLWECPGSLPGNQRGPRANP</sequence>
<organism evidence="1 2">
    <name type="scientific">Enhydra lutris kenyoni</name>
    <name type="common">northern sea otter</name>
    <dbReference type="NCBI Taxonomy" id="391180"/>
    <lineage>
        <taxon>Eukaryota</taxon>
        <taxon>Metazoa</taxon>
        <taxon>Chordata</taxon>
        <taxon>Craniata</taxon>
        <taxon>Vertebrata</taxon>
        <taxon>Euteleostomi</taxon>
        <taxon>Mammalia</taxon>
        <taxon>Eutheria</taxon>
        <taxon>Laurasiatheria</taxon>
        <taxon>Carnivora</taxon>
        <taxon>Caniformia</taxon>
        <taxon>Musteloidea</taxon>
        <taxon>Mustelidae</taxon>
        <taxon>Lutrinae</taxon>
        <taxon>Enhydra</taxon>
    </lineage>
</organism>
<dbReference type="Proteomes" id="UP000248482">
    <property type="component" value="Unplaced"/>
</dbReference>
<proteinExistence type="predicted"/>
<name>A0A2Y9L9D0_ENHLU</name>
<dbReference type="KEGG" id="elk:111162554"/>
<keyword evidence="1" id="KW-1185">Reference proteome</keyword>
<dbReference type="RefSeq" id="XP_022382757.1">
    <property type="nucleotide sequence ID" value="XM_022527049.1"/>
</dbReference>
<evidence type="ECO:0000313" key="2">
    <source>
        <dbReference type="RefSeq" id="XP_022382757.1"/>
    </source>
</evidence>
<protein>
    <submittedName>
        <fullName evidence="2">Uncharacterized protein NCBP2-AS2-like</fullName>
    </submittedName>
</protein>
<accession>A0A2Y9L9D0</accession>
<reference evidence="2" key="1">
    <citation type="submission" date="2025-08" db="UniProtKB">
        <authorList>
            <consortium name="RefSeq"/>
        </authorList>
    </citation>
    <scope>IDENTIFICATION</scope>
    <source>
        <tissue evidence="2">Blood</tissue>
    </source>
</reference>